<dbReference type="RefSeq" id="WP_231489008.1">
    <property type="nucleotide sequence ID" value="NZ_BAAAZO010000002.1"/>
</dbReference>
<proteinExistence type="predicted"/>
<accession>A0ABP6Z881</accession>
<name>A0ABP6Z881_9ACTN</name>
<comment type="caution">
    <text evidence="1">The sequence shown here is derived from an EMBL/GenBank/DDBJ whole genome shotgun (WGS) entry which is preliminary data.</text>
</comment>
<dbReference type="Proteomes" id="UP001501074">
    <property type="component" value="Unassembled WGS sequence"/>
</dbReference>
<dbReference type="InterPro" id="IPR034660">
    <property type="entry name" value="DinB/YfiT-like"/>
</dbReference>
<evidence type="ECO:0000313" key="2">
    <source>
        <dbReference type="Proteomes" id="UP001501074"/>
    </source>
</evidence>
<keyword evidence="2" id="KW-1185">Reference proteome</keyword>
<sequence length="215" mass="23389">MTDIVNRYDTTFLDALPPVAQLIAEPALADRWDQESALAKMSVGALACHLNRQVTVAHQLLTTPTGFPVLSGGADEHYARAVWVTTTSPDDPENDRSSYDEEARWGVHHLRETTATAAREVTTLLTGDAVGELAGLPWQGWALRRDAFLLTRMLEVVVHADDLALSIGVATPEFTAGVFEPVVELLARLAARRHGQSAVIGALARRERQRGVSAF</sequence>
<dbReference type="Gene3D" id="1.20.120.450">
    <property type="entry name" value="dinb family like domain"/>
    <property type="match status" value="1"/>
</dbReference>
<evidence type="ECO:0008006" key="3">
    <source>
        <dbReference type="Google" id="ProtNLM"/>
    </source>
</evidence>
<evidence type="ECO:0000313" key="1">
    <source>
        <dbReference type="EMBL" id="GAA3599448.1"/>
    </source>
</evidence>
<gene>
    <name evidence="1" type="ORF">GCM10022223_13630</name>
</gene>
<protein>
    <recommendedName>
        <fullName evidence="3">Mycothiol-dependent maleylpyruvate isomerase metal-binding domain-containing protein</fullName>
    </recommendedName>
</protein>
<reference evidence="2" key="1">
    <citation type="journal article" date="2019" name="Int. J. Syst. Evol. Microbiol.">
        <title>The Global Catalogue of Microorganisms (GCM) 10K type strain sequencing project: providing services to taxonomists for standard genome sequencing and annotation.</title>
        <authorList>
            <consortium name="The Broad Institute Genomics Platform"/>
            <consortium name="The Broad Institute Genome Sequencing Center for Infectious Disease"/>
            <person name="Wu L."/>
            <person name="Ma J."/>
        </authorList>
    </citation>
    <scope>NUCLEOTIDE SEQUENCE [LARGE SCALE GENOMIC DNA]</scope>
    <source>
        <strain evidence="2">JCM 16902</strain>
    </source>
</reference>
<organism evidence="1 2">
    <name type="scientific">Kineosporia mesophila</name>
    <dbReference type="NCBI Taxonomy" id="566012"/>
    <lineage>
        <taxon>Bacteria</taxon>
        <taxon>Bacillati</taxon>
        <taxon>Actinomycetota</taxon>
        <taxon>Actinomycetes</taxon>
        <taxon>Kineosporiales</taxon>
        <taxon>Kineosporiaceae</taxon>
        <taxon>Kineosporia</taxon>
    </lineage>
</organism>
<dbReference type="EMBL" id="BAAAZO010000002">
    <property type="protein sequence ID" value="GAA3599448.1"/>
    <property type="molecule type" value="Genomic_DNA"/>
</dbReference>